<reference evidence="8 9" key="1">
    <citation type="submission" date="2015-12" db="EMBL/GenBank/DDBJ databases">
        <title>The genome of Folsomia candida.</title>
        <authorList>
            <person name="Faddeeva A."/>
            <person name="Derks M.F."/>
            <person name="Anvar Y."/>
            <person name="Smit S."/>
            <person name="Van Straalen N."/>
            <person name="Roelofs D."/>
        </authorList>
    </citation>
    <scope>NUCLEOTIDE SEQUENCE [LARGE SCALE GENOMIC DNA]</scope>
    <source>
        <strain evidence="8 9">VU population</strain>
        <tissue evidence="8">Whole body</tissue>
    </source>
</reference>
<protein>
    <submittedName>
        <fullName evidence="8">Zinc finger Y-chromosomal protein</fullName>
    </submittedName>
</protein>
<evidence type="ECO:0000256" key="2">
    <source>
        <dbReference type="ARBA" id="ARBA00022737"/>
    </source>
</evidence>
<evidence type="ECO:0000256" key="5">
    <source>
        <dbReference type="PROSITE-ProRule" id="PRU00042"/>
    </source>
</evidence>
<keyword evidence="9" id="KW-1185">Reference proteome</keyword>
<keyword evidence="2" id="KW-0677">Repeat</keyword>
<dbReference type="PANTHER" id="PTHR24379:SF121">
    <property type="entry name" value="C2H2-TYPE DOMAIN-CONTAINING PROTEIN"/>
    <property type="match status" value="1"/>
</dbReference>
<evidence type="ECO:0000256" key="3">
    <source>
        <dbReference type="ARBA" id="ARBA00022771"/>
    </source>
</evidence>
<evidence type="ECO:0000256" key="1">
    <source>
        <dbReference type="ARBA" id="ARBA00022723"/>
    </source>
</evidence>
<dbReference type="PROSITE" id="PS50157">
    <property type="entry name" value="ZINC_FINGER_C2H2_2"/>
    <property type="match status" value="2"/>
</dbReference>
<dbReference type="SMART" id="SM00355">
    <property type="entry name" value="ZnF_C2H2"/>
    <property type="match status" value="5"/>
</dbReference>
<dbReference type="EMBL" id="LNIX01000031">
    <property type="protein sequence ID" value="OXA41025.1"/>
    <property type="molecule type" value="Genomic_DNA"/>
</dbReference>
<feature type="domain" description="C2H2-type" evidence="7">
    <location>
        <begin position="388"/>
        <end position="419"/>
    </location>
</feature>
<proteinExistence type="predicted"/>
<keyword evidence="4" id="KW-0862">Zinc</keyword>
<dbReference type="OMA" id="TTHEARC"/>
<evidence type="ECO:0000313" key="9">
    <source>
        <dbReference type="Proteomes" id="UP000198287"/>
    </source>
</evidence>
<dbReference type="PROSITE" id="PS00028">
    <property type="entry name" value="ZINC_FINGER_C2H2_1"/>
    <property type="match status" value="1"/>
</dbReference>
<keyword evidence="3 5" id="KW-0863">Zinc-finger</keyword>
<dbReference type="InterPro" id="IPR013087">
    <property type="entry name" value="Znf_C2H2_type"/>
</dbReference>
<evidence type="ECO:0000256" key="6">
    <source>
        <dbReference type="SAM" id="MobiDB-lite"/>
    </source>
</evidence>
<dbReference type="AlphaFoldDB" id="A0A226D650"/>
<gene>
    <name evidence="8" type="ORF">Fcan01_24249</name>
</gene>
<dbReference type="OrthoDB" id="10039931at2759"/>
<dbReference type="PANTHER" id="PTHR24379">
    <property type="entry name" value="KRAB AND ZINC FINGER DOMAIN-CONTAINING"/>
    <property type="match status" value="1"/>
</dbReference>
<evidence type="ECO:0000259" key="7">
    <source>
        <dbReference type="PROSITE" id="PS50157"/>
    </source>
</evidence>
<feature type="region of interest" description="Disordered" evidence="6">
    <location>
        <begin position="209"/>
        <end position="229"/>
    </location>
</feature>
<dbReference type="InterPro" id="IPR036236">
    <property type="entry name" value="Znf_C2H2_sf"/>
</dbReference>
<feature type="region of interest" description="Disordered" evidence="6">
    <location>
        <begin position="173"/>
        <end position="192"/>
    </location>
</feature>
<comment type="caution">
    <text evidence="8">The sequence shown here is derived from an EMBL/GenBank/DDBJ whole genome shotgun (WGS) entry which is preliminary data.</text>
</comment>
<name>A0A226D650_FOLCA</name>
<sequence>MSTPRRLVCLFCRTGCNSSSSDLFPQFLTYLATINIPVEKNLLDENFCRENFHCCQKCGSLLETIAHHVHQLGQDLLTIYRVTLQNINQSSDDNDDIFEIWRRQSVSQFNTSISLWKDLIVQDNHETGYNILPEIAENLEQETPFKFEQDCDDNVDLEIKIEPDQEIRDTVGISQNLDCPGDPRDDAIPPEEEDKSYLNDILELAEDADDPLVPSPCKREKKASSHIRQSSSSKRLETFKIIKLEDNADSIPEEQPALTSIYARDDGRQTKKCDLCDLTFRLESSLADRKAAVHHNGARHVCTVCKLGFLEIHNYKYHARKCDKPRTTSSSAEIEIADELGTILGVAVNQIVDQDGNEMFQCGRCNAKRFTRAHLITHVRVKHTDESFKCKNPSCGYAFASQAELDDHILAKGHQTRHACSLCAVMTSTAGLLKAHVLSVHQNVVRFTCLRCEHGFYSRHNWTTHEARCQAEVRKKRKPR</sequence>
<dbReference type="GO" id="GO:0008270">
    <property type="term" value="F:zinc ion binding"/>
    <property type="evidence" value="ECO:0007669"/>
    <property type="project" value="UniProtKB-KW"/>
</dbReference>
<dbReference type="Gene3D" id="3.30.160.60">
    <property type="entry name" value="Classic Zinc Finger"/>
    <property type="match status" value="3"/>
</dbReference>
<keyword evidence="1" id="KW-0479">Metal-binding</keyword>
<organism evidence="8 9">
    <name type="scientific">Folsomia candida</name>
    <name type="common">Springtail</name>
    <dbReference type="NCBI Taxonomy" id="158441"/>
    <lineage>
        <taxon>Eukaryota</taxon>
        <taxon>Metazoa</taxon>
        <taxon>Ecdysozoa</taxon>
        <taxon>Arthropoda</taxon>
        <taxon>Hexapoda</taxon>
        <taxon>Collembola</taxon>
        <taxon>Entomobryomorpha</taxon>
        <taxon>Isotomoidea</taxon>
        <taxon>Isotomidae</taxon>
        <taxon>Proisotominae</taxon>
        <taxon>Folsomia</taxon>
    </lineage>
</organism>
<accession>A0A226D650</accession>
<dbReference type="SUPFAM" id="SSF57667">
    <property type="entry name" value="beta-beta-alpha zinc fingers"/>
    <property type="match status" value="2"/>
</dbReference>
<dbReference type="Proteomes" id="UP000198287">
    <property type="component" value="Unassembled WGS sequence"/>
</dbReference>
<feature type="domain" description="C2H2-type" evidence="7">
    <location>
        <begin position="360"/>
        <end position="388"/>
    </location>
</feature>
<evidence type="ECO:0000313" key="8">
    <source>
        <dbReference type="EMBL" id="OXA41025.1"/>
    </source>
</evidence>
<evidence type="ECO:0000256" key="4">
    <source>
        <dbReference type="ARBA" id="ARBA00022833"/>
    </source>
</evidence>